<evidence type="ECO:0000256" key="1">
    <source>
        <dbReference type="ARBA" id="ARBA00007381"/>
    </source>
</evidence>
<dbReference type="SUPFAM" id="SSF100920">
    <property type="entry name" value="Heat shock protein 70kD (HSP70), peptide-binding domain"/>
    <property type="match status" value="1"/>
</dbReference>
<accession>A0AA89C901</accession>
<keyword evidence="3 5" id="KW-0067">ATP-binding</keyword>
<dbReference type="FunFam" id="3.30.30.30:FF:000001">
    <property type="entry name" value="heat shock 70 kDa protein-like"/>
    <property type="match status" value="1"/>
</dbReference>
<dbReference type="PANTHER" id="PTHR19375">
    <property type="entry name" value="HEAT SHOCK PROTEIN 70KDA"/>
    <property type="match status" value="1"/>
</dbReference>
<dbReference type="NCBIfam" id="NF001413">
    <property type="entry name" value="PRK00290.1"/>
    <property type="match status" value="1"/>
</dbReference>
<dbReference type="InterPro" id="IPR013126">
    <property type="entry name" value="Hsp_70_fam"/>
</dbReference>
<dbReference type="GO" id="GO:0140662">
    <property type="term" value="F:ATP-dependent protein folding chaperone"/>
    <property type="evidence" value="ECO:0007669"/>
    <property type="project" value="InterPro"/>
</dbReference>
<dbReference type="FunFam" id="1.20.1270.10:FF:000024">
    <property type="entry name" value="Heat shock protein 70"/>
    <property type="match status" value="1"/>
</dbReference>
<comment type="similarity">
    <text evidence="1 5">Belongs to the heat shock protein 70 family.</text>
</comment>
<dbReference type="InterPro" id="IPR043129">
    <property type="entry name" value="ATPase_NBD"/>
</dbReference>
<evidence type="ECO:0000256" key="6">
    <source>
        <dbReference type="SAM" id="MobiDB-lite"/>
    </source>
</evidence>
<dbReference type="Gene3D" id="3.90.640.10">
    <property type="entry name" value="Actin, Chain A, domain 4"/>
    <property type="match status" value="1"/>
</dbReference>
<dbReference type="PRINTS" id="PR00301">
    <property type="entry name" value="HEATSHOCK70"/>
</dbReference>
<evidence type="ECO:0000256" key="2">
    <source>
        <dbReference type="ARBA" id="ARBA00022741"/>
    </source>
</evidence>
<evidence type="ECO:0000313" key="7">
    <source>
        <dbReference type="EMBL" id="KAK3100221.1"/>
    </source>
</evidence>
<dbReference type="FunFam" id="2.60.34.10:FF:000002">
    <property type="entry name" value="Heat shock 70 kDa"/>
    <property type="match status" value="1"/>
</dbReference>
<evidence type="ECO:0000256" key="3">
    <source>
        <dbReference type="ARBA" id="ARBA00022840"/>
    </source>
</evidence>
<gene>
    <name evidence="7" type="ORF">FSP39_016520</name>
</gene>
<dbReference type="InterPro" id="IPR029047">
    <property type="entry name" value="HSP70_peptide-bd_sf"/>
</dbReference>
<dbReference type="CDD" id="cd10233">
    <property type="entry name" value="ASKHA_NBD_HSP70_HSPA1"/>
    <property type="match status" value="1"/>
</dbReference>
<sequence length="632" mass="69450">MAMPAIGIDLGTTYSCVAIFQHGKVEIIANDQGNRTTPSYVAFTDTERLIGDAAKNQVALNAQNTVFDAKRLIGRKFDDDSVKSDMKHWPFKIINKGGRPMIQVEYKGEQKQFSAEEISSMVLTKMKDTAETYLGKKVKDAVITVPAYFNDSQRQATKDAGAISGLNVLRIINEPTAAALAYGLDKNLSGEKNVLIYDLGGGTFDVSILTIDQGSMFEVRSTAGDTHLGGEDFDNRMVNFFVQEFKRKHKKDISSNNRALRRLRSSCERAKRTLSSSSEASLEIDSLFEGIDFYTKISRARFEELCSDLFRSTMEPVERALVDAKLDKSKIHDVVLVGGSTRIPKIQKLLQEFMGGRELNKSINPDEAVAYGAAVQAAILTGDTHETIKDVLLVDVAPLSLGIETAGGVMTKLIERNSRIPCKMSKTFTTYADNQPGVHIQVFEGERAMTKDNHSLGTFDLNGIPPAPRGVPQIDVTFDIDANGILNVSAVDKSTGKTNQITITNDKGRLSKTEIDRMVNDAEKYKQEDDLQREKITARNQLENYAFSVRMAVNESGDKLQQSDKDTALKKCEEVLQWLESNSLAEKDEIDHQMKELQGTCSPIMSKLHGGQGGATGQSGGSSGGPTVEEVD</sequence>
<keyword evidence="2 5" id="KW-0547">Nucleotide-binding</keyword>
<keyword evidence="8" id="KW-1185">Reference proteome</keyword>
<name>A0AA89C901_PINIB</name>
<evidence type="ECO:0000256" key="5">
    <source>
        <dbReference type="RuleBase" id="RU003322"/>
    </source>
</evidence>
<evidence type="ECO:0000313" key="8">
    <source>
        <dbReference type="Proteomes" id="UP001186944"/>
    </source>
</evidence>
<dbReference type="Gene3D" id="1.20.1270.10">
    <property type="match status" value="1"/>
</dbReference>
<dbReference type="Gene3D" id="3.30.30.30">
    <property type="match status" value="1"/>
</dbReference>
<comment type="caution">
    <text evidence="7">The sequence shown here is derived from an EMBL/GenBank/DDBJ whole genome shotgun (WGS) entry which is preliminary data.</text>
</comment>
<dbReference type="InterPro" id="IPR018181">
    <property type="entry name" value="Heat_shock_70_CS"/>
</dbReference>
<dbReference type="FunFam" id="3.30.420.40:FF:000026">
    <property type="entry name" value="Heat shock protein 70"/>
    <property type="match status" value="1"/>
</dbReference>
<dbReference type="SUPFAM" id="SSF100934">
    <property type="entry name" value="Heat shock protein 70kD (HSP70), C-terminal subdomain"/>
    <property type="match status" value="1"/>
</dbReference>
<keyword evidence="4" id="KW-0346">Stress response</keyword>
<dbReference type="InterPro" id="IPR029048">
    <property type="entry name" value="HSP70_C_sf"/>
</dbReference>
<dbReference type="PROSITE" id="PS01036">
    <property type="entry name" value="HSP70_3"/>
    <property type="match status" value="1"/>
</dbReference>
<dbReference type="EMBL" id="VSWD01000006">
    <property type="protein sequence ID" value="KAK3100221.1"/>
    <property type="molecule type" value="Genomic_DNA"/>
</dbReference>
<dbReference type="FunFam" id="3.30.420.40:FF:000172">
    <property type="entry name" value="Heat shock 70 kDa protein"/>
    <property type="match status" value="1"/>
</dbReference>
<dbReference type="PROSITE" id="PS00329">
    <property type="entry name" value="HSP70_2"/>
    <property type="match status" value="1"/>
</dbReference>
<reference evidence="7" key="1">
    <citation type="submission" date="2019-08" db="EMBL/GenBank/DDBJ databases">
        <title>The improved chromosome-level genome for the pearl oyster Pinctada fucata martensii using PacBio sequencing and Hi-C.</title>
        <authorList>
            <person name="Zheng Z."/>
        </authorList>
    </citation>
    <scope>NUCLEOTIDE SEQUENCE</scope>
    <source>
        <strain evidence="7">ZZ-2019</strain>
        <tissue evidence="7">Adductor muscle</tissue>
    </source>
</reference>
<dbReference type="Pfam" id="PF00012">
    <property type="entry name" value="HSP70"/>
    <property type="match status" value="1"/>
</dbReference>
<dbReference type="Gene3D" id="3.30.420.40">
    <property type="match status" value="2"/>
</dbReference>
<feature type="compositionally biased region" description="Gly residues" evidence="6">
    <location>
        <begin position="610"/>
        <end position="624"/>
    </location>
</feature>
<dbReference type="Gene3D" id="2.60.34.10">
    <property type="entry name" value="Substrate Binding Domain Of DNAk, Chain A, domain 1"/>
    <property type="match status" value="1"/>
</dbReference>
<dbReference type="AlphaFoldDB" id="A0AA89C901"/>
<evidence type="ECO:0008006" key="9">
    <source>
        <dbReference type="Google" id="ProtNLM"/>
    </source>
</evidence>
<dbReference type="GO" id="GO:0005524">
    <property type="term" value="F:ATP binding"/>
    <property type="evidence" value="ECO:0007669"/>
    <property type="project" value="UniProtKB-KW"/>
</dbReference>
<dbReference type="SUPFAM" id="SSF53067">
    <property type="entry name" value="Actin-like ATPase domain"/>
    <property type="match status" value="2"/>
</dbReference>
<proteinExistence type="inferred from homology"/>
<evidence type="ECO:0000256" key="4">
    <source>
        <dbReference type="ARBA" id="ARBA00023016"/>
    </source>
</evidence>
<dbReference type="FunFam" id="3.90.640.10:FF:000134">
    <property type="entry name" value="Heat shock cognate 71 kDa protein"/>
    <property type="match status" value="1"/>
</dbReference>
<dbReference type="PROSITE" id="PS00297">
    <property type="entry name" value="HSP70_1"/>
    <property type="match status" value="1"/>
</dbReference>
<feature type="region of interest" description="Disordered" evidence="6">
    <location>
        <begin position="597"/>
        <end position="632"/>
    </location>
</feature>
<organism evidence="7 8">
    <name type="scientific">Pinctada imbricata</name>
    <name type="common">Atlantic pearl-oyster</name>
    <name type="synonym">Pinctada martensii</name>
    <dbReference type="NCBI Taxonomy" id="66713"/>
    <lineage>
        <taxon>Eukaryota</taxon>
        <taxon>Metazoa</taxon>
        <taxon>Spiralia</taxon>
        <taxon>Lophotrochozoa</taxon>
        <taxon>Mollusca</taxon>
        <taxon>Bivalvia</taxon>
        <taxon>Autobranchia</taxon>
        <taxon>Pteriomorphia</taxon>
        <taxon>Pterioida</taxon>
        <taxon>Pterioidea</taxon>
        <taxon>Pteriidae</taxon>
        <taxon>Pinctada</taxon>
    </lineage>
</organism>
<protein>
    <recommendedName>
        <fullName evidence="9">Heat shock protein 70</fullName>
    </recommendedName>
</protein>
<dbReference type="Proteomes" id="UP001186944">
    <property type="component" value="Unassembled WGS sequence"/>
</dbReference>